<dbReference type="InterPro" id="IPR018551">
    <property type="entry name" value="DUF2007"/>
</dbReference>
<keyword evidence="1" id="KW-0812">Transmembrane</keyword>
<feature type="domain" description="DUF2007" evidence="2">
    <location>
        <begin position="11"/>
        <end position="74"/>
    </location>
</feature>
<dbReference type="Pfam" id="PF09413">
    <property type="entry name" value="DUF2007"/>
    <property type="match status" value="1"/>
</dbReference>
<sequence length="265" mass="30990">MVSEKGITTLKLVFTSIDYTKIKIIESALKSQNLRVTTKGEDLDVLNGVIPRHSNLIEVYVADDDFENAINIIETGIEIEDSIEENTFDNKKLNRYESIKKISLKKDKIALLNLLCGILLISNIFFFILFLTQIDKNIKLKNSITNSSIEYDFDNDDNCLRGYSKSNLILLSEECFENNSDIRKYAKYFNFEGILKSEYLNPYNLEFDTIEILYDKFGTKISEFIDFDQDGNYDEWILYDKNGILLKKYKDINKDYRFDESERAY</sequence>
<protein>
    <submittedName>
        <fullName evidence="3">DUF2007 domain-containing protein</fullName>
    </submittedName>
</protein>
<keyword evidence="1" id="KW-1133">Transmembrane helix</keyword>
<dbReference type="AlphaFoldDB" id="A0A4R9JAD3"/>
<gene>
    <name evidence="3" type="ORF">EHQ49_16755</name>
</gene>
<keyword evidence="4" id="KW-1185">Reference proteome</keyword>
<dbReference type="OrthoDB" id="324201at2"/>
<accession>A0A4R9JAD3</accession>
<evidence type="ECO:0000259" key="2">
    <source>
        <dbReference type="Pfam" id="PF09413"/>
    </source>
</evidence>
<keyword evidence="1" id="KW-0472">Membrane</keyword>
<dbReference type="Proteomes" id="UP000298125">
    <property type="component" value="Unassembled WGS sequence"/>
</dbReference>
<proteinExistence type="predicted"/>
<evidence type="ECO:0000313" key="3">
    <source>
        <dbReference type="EMBL" id="TGL35946.1"/>
    </source>
</evidence>
<evidence type="ECO:0000313" key="4">
    <source>
        <dbReference type="Proteomes" id="UP000298125"/>
    </source>
</evidence>
<evidence type="ECO:0000256" key="1">
    <source>
        <dbReference type="SAM" id="Phobius"/>
    </source>
</evidence>
<dbReference type="EMBL" id="RQGA01000016">
    <property type="protein sequence ID" value="TGL35946.1"/>
    <property type="molecule type" value="Genomic_DNA"/>
</dbReference>
<comment type="caution">
    <text evidence="3">The sequence shown here is derived from an EMBL/GenBank/DDBJ whole genome shotgun (WGS) entry which is preliminary data.</text>
</comment>
<feature type="transmembrane region" description="Helical" evidence="1">
    <location>
        <begin position="109"/>
        <end position="131"/>
    </location>
</feature>
<reference evidence="3" key="1">
    <citation type="journal article" date="2019" name="PLoS Negl. Trop. Dis.">
        <title>Revisiting the worldwide diversity of Leptospira species in the environment.</title>
        <authorList>
            <person name="Vincent A.T."/>
            <person name="Schiettekatte O."/>
            <person name="Bourhy P."/>
            <person name="Veyrier F.J."/>
            <person name="Picardeau M."/>
        </authorList>
    </citation>
    <scope>NUCLEOTIDE SEQUENCE [LARGE SCALE GENOMIC DNA]</scope>
    <source>
        <strain evidence="3">201702692</strain>
    </source>
</reference>
<name>A0A4R9JAD3_9LEPT</name>
<organism evidence="3 4">
    <name type="scientific">Leptospira perdikensis</name>
    <dbReference type="NCBI Taxonomy" id="2484948"/>
    <lineage>
        <taxon>Bacteria</taxon>
        <taxon>Pseudomonadati</taxon>
        <taxon>Spirochaetota</taxon>
        <taxon>Spirochaetia</taxon>
        <taxon>Leptospirales</taxon>
        <taxon>Leptospiraceae</taxon>
        <taxon>Leptospira</taxon>
    </lineage>
</organism>